<evidence type="ECO:0008006" key="9">
    <source>
        <dbReference type="Google" id="ProtNLM"/>
    </source>
</evidence>
<protein>
    <recommendedName>
        <fullName evidence="9">Tetraspanin-8-like</fullName>
    </recommendedName>
</protein>
<organism evidence="7 8">
    <name type="scientific">Stylosanthes scabra</name>
    <dbReference type="NCBI Taxonomy" id="79078"/>
    <lineage>
        <taxon>Eukaryota</taxon>
        <taxon>Viridiplantae</taxon>
        <taxon>Streptophyta</taxon>
        <taxon>Embryophyta</taxon>
        <taxon>Tracheophyta</taxon>
        <taxon>Spermatophyta</taxon>
        <taxon>Magnoliopsida</taxon>
        <taxon>eudicotyledons</taxon>
        <taxon>Gunneridae</taxon>
        <taxon>Pentapetalae</taxon>
        <taxon>rosids</taxon>
        <taxon>fabids</taxon>
        <taxon>Fabales</taxon>
        <taxon>Fabaceae</taxon>
        <taxon>Papilionoideae</taxon>
        <taxon>50 kb inversion clade</taxon>
        <taxon>dalbergioids sensu lato</taxon>
        <taxon>Dalbergieae</taxon>
        <taxon>Pterocarpus clade</taxon>
        <taxon>Stylosanthes</taxon>
    </lineage>
</organism>
<comment type="caution">
    <text evidence="7">The sequence shown here is derived from an EMBL/GenBank/DDBJ whole genome shotgun (WGS) entry which is preliminary data.</text>
</comment>
<evidence type="ECO:0000256" key="6">
    <source>
        <dbReference type="SAM" id="Phobius"/>
    </source>
</evidence>
<accession>A0ABU6SA63</accession>
<keyword evidence="4 6" id="KW-1133">Transmembrane helix</keyword>
<feature type="transmembrane region" description="Helical" evidence="6">
    <location>
        <begin position="7"/>
        <end position="30"/>
    </location>
</feature>
<evidence type="ECO:0000256" key="4">
    <source>
        <dbReference type="ARBA" id="ARBA00022989"/>
    </source>
</evidence>
<feature type="transmembrane region" description="Helical" evidence="6">
    <location>
        <begin position="238"/>
        <end position="258"/>
    </location>
</feature>
<dbReference type="EMBL" id="JASCZI010060521">
    <property type="protein sequence ID" value="MED6133345.1"/>
    <property type="molecule type" value="Genomic_DNA"/>
</dbReference>
<gene>
    <name evidence="7" type="ORF">PIB30_027511</name>
</gene>
<keyword evidence="5 6" id="KW-0472">Membrane</keyword>
<dbReference type="InterPro" id="IPR018499">
    <property type="entry name" value="Tetraspanin/Peripherin"/>
</dbReference>
<evidence type="ECO:0000313" key="7">
    <source>
        <dbReference type="EMBL" id="MED6133345.1"/>
    </source>
</evidence>
<evidence type="ECO:0000256" key="2">
    <source>
        <dbReference type="ARBA" id="ARBA00006840"/>
    </source>
</evidence>
<feature type="transmembrane region" description="Helical" evidence="6">
    <location>
        <begin position="42"/>
        <end position="65"/>
    </location>
</feature>
<evidence type="ECO:0000256" key="3">
    <source>
        <dbReference type="ARBA" id="ARBA00022692"/>
    </source>
</evidence>
<dbReference type="PROSITE" id="PS00421">
    <property type="entry name" value="TM4_1"/>
    <property type="match status" value="1"/>
</dbReference>
<evidence type="ECO:0000256" key="5">
    <source>
        <dbReference type="ARBA" id="ARBA00023136"/>
    </source>
</evidence>
<name>A0ABU6SA63_9FABA</name>
<sequence>MVRCSNILIGVVNLLTLIISIPILLAGLAMQKQAATECDRWLDIPFIVVGAFLLVVSLAGLIGACCRSTCLLWLYLFVMFLFIISLFFFTVFAFVVTHKNVSEAISGKGIDEYKLGDYSKWFQRKVNDTNTWNKIKSCMQTGKVCKNNNRHKIFDNAFKSVIHEKPATGVQRGCCKPPKECNFENESHNVWKKPENGTYSNPDCDAWNNDENSLCYDCQSCKVGLLEDLKDEWKRLTILNIILVLILIIVYSIGCCAFRNNRRDNHYRKYR</sequence>
<feature type="transmembrane region" description="Helical" evidence="6">
    <location>
        <begin position="72"/>
        <end position="96"/>
    </location>
</feature>
<evidence type="ECO:0000313" key="8">
    <source>
        <dbReference type="Proteomes" id="UP001341840"/>
    </source>
</evidence>
<dbReference type="PANTHER" id="PTHR32191">
    <property type="entry name" value="TETRASPANIN-8-RELATED"/>
    <property type="match status" value="1"/>
</dbReference>
<keyword evidence="8" id="KW-1185">Reference proteome</keyword>
<dbReference type="Pfam" id="PF00335">
    <property type="entry name" value="Tetraspanin"/>
    <property type="match status" value="1"/>
</dbReference>
<dbReference type="InterPro" id="IPR018503">
    <property type="entry name" value="Tetraspanin_CS"/>
</dbReference>
<comment type="similarity">
    <text evidence="2">Belongs to the tetraspanin (TM4SF) family.</text>
</comment>
<proteinExistence type="inferred from homology"/>
<reference evidence="7 8" key="1">
    <citation type="journal article" date="2023" name="Plants (Basel)">
        <title>Bridging the Gap: Combining Genomics and Transcriptomics Approaches to Understand Stylosanthes scabra, an Orphan Legume from the Brazilian Caatinga.</title>
        <authorList>
            <person name="Ferreira-Neto J.R.C."/>
            <person name="da Silva M.D."/>
            <person name="Binneck E."/>
            <person name="de Melo N.F."/>
            <person name="da Silva R.H."/>
            <person name="de Melo A.L.T.M."/>
            <person name="Pandolfi V."/>
            <person name="Bustamante F.O."/>
            <person name="Brasileiro-Vidal A.C."/>
            <person name="Benko-Iseppon A.M."/>
        </authorList>
    </citation>
    <scope>NUCLEOTIDE SEQUENCE [LARGE SCALE GENOMIC DNA]</scope>
    <source>
        <tissue evidence="7">Leaves</tissue>
    </source>
</reference>
<keyword evidence="3 6" id="KW-0812">Transmembrane</keyword>
<dbReference type="Proteomes" id="UP001341840">
    <property type="component" value="Unassembled WGS sequence"/>
</dbReference>
<evidence type="ECO:0000256" key="1">
    <source>
        <dbReference type="ARBA" id="ARBA00004141"/>
    </source>
</evidence>
<comment type="subcellular location">
    <subcellularLocation>
        <location evidence="1">Membrane</location>
        <topology evidence="1">Multi-pass membrane protein</topology>
    </subcellularLocation>
</comment>
<dbReference type="InterPro" id="IPR044991">
    <property type="entry name" value="TET_plant"/>
</dbReference>